<name>A0A6J4VN87_9DEIN</name>
<gene>
    <name evidence="1" type="ORF">AVDCRST_MAG86-2507</name>
</gene>
<sequence>MFVPQKPVFGASRALDNRVAVVARGRQRDSSGVRGGPQVRSYIIAVPDGWPLDGFDAGRGINLRHTVSIAQKGALDFTTGSYFKGTKITNTLVGTSYATRRPLEPGDVQQRRSFPNRDVVQTQGAAVEIVYDPRSGRSGER</sequence>
<protein>
    <submittedName>
        <fullName evidence="1">Uncharacterized protein</fullName>
    </submittedName>
</protein>
<organism evidence="1">
    <name type="scientific">uncultured Truepera sp</name>
    <dbReference type="NCBI Taxonomy" id="543023"/>
    <lineage>
        <taxon>Bacteria</taxon>
        <taxon>Thermotogati</taxon>
        <taxon>Deinococcota</taxon>
        <taxon>Deinococci</taxon>
        <taxon>Trueperales</taxon>
        <taxon>Trueperaceae</taxon>
        <taxon>Truepera</taxon>
        <taxon>environmental samples</taxon>
    </lineage>
</organism>
<proteinExistence type="predicted"/>
<evidence type="ECO:0000313" key="1">
    <source>
        <dbReference type="EMBL" id="CAA9578394.1"/>
    </source>
</evidence>
<reference evidence="1" key="1">
    <citation type="submission" date="2020-02" db="EMBL/GenBank/DDBJ databases">
        <authorList>
            <person name="Meier V. D."/>
        </authorList>
    </citation>
    <scope>NUCLEOTIDE SEQUENCE</scope>
    <source>
        <strain evidence="1">AVDCRST_MAG86</strain>
    </source>
</reference>
<accession>A0A6J4VN87</accession>
<dbReference type="EMBL" id="CADCWP010000216">
    <property type="protein sequence ID" value="CAA9578394.1"/>
    <property type="molecule type" value="Genomic_DNA"/>
</dbReference>
<dbReference type="AlphaFoldDB" id="A0A6J4VN87"/>